<keyword evidence="6" id="KW-0812">Transmembrane</keyword>
<keyword evidence="5" id="KW-0393">Immunoglobulin domain</keyword>
<dbReference type="GO" id="GO:0098609">
    <property type="term" value="P:cell-cell adhesion"/>
    <property type="evidence" value="ECO:0007669"/>
    <property type="project" value="TreeGrafter"/>
</dbReference>
<feature type="transmembrane region" description="Helical" evidence="6">
    <location>
        <begin position="220"/>
        <end position="242"/>
    </location>
</feature>
<evidence type="ECO:0000256" key="4">
    <source>
        <dbReference type="ARBA" id="ARBA00023180"/>
    </source>
</evidence>
<keyword evidence="3" id="KW-1015">Disulfide bond</keyword>
<dbReference type="InterPro" id="IPR013783">
    <property type="entry name" value="Ig-like_fold"/>
</dbReference>
<dbReference type="PANTHER" id="PTHR11640:SF31">
    <property type="entry name" value="IRREGULAR CHIASM C-ROUGHEST PROTEIN-RELATED"/>
    <property type="match status" value="1"/>
</dbReference>
<reference evidence="9" key="2">
    <citation type="submission" date="2025-09" db="UniProtKB">
        <authorList>
            <consortium name="Ensembl"/>
        </authorList>
    </citation>
    <scope>IDENTIFICATION</scope>
</reference>
<evidence type="ECO:0000256" key="7">
    <source>
        <dbReference type="SAM" id="SignalP"/>
    </source>
</evidence>
<evidence type="ECO:0000256" key="5">
    <source>
        <dbReference type="ARBA" id="ARBA00023319"/>
    </source>
</evidence>
<dbReference type="InterPro" id="IPR007110">
    <property type="entry name" value="Ig-like_dom"/>
</dbReference>
<dbReference type="Gene3D" id="2.60.40.10">
    <property type="entry name" value="Immunoglobulins"/>
    <property type="match status" value="2"/>
</dbReference>
<comment type="subcellular location">
    <subcellularLocation>
        <location evidence="1">Membrane</location>
        <topology evidence="1">Single-pass type I membrane protein</topology>
    </subcellularLocation>
</comment>
<protein>
    <submittedName>
        <fullName evidence="9">Transmembrane and immunoglobulin domain containing 1</fullName>
    </submittedName>
</protein>
<dbReference type="Proteomes" id="UP000265000">
    <property type="component" value="Unplaced"/>
</dbReference>
<dbReference type="STRING" id="8078.ENSFHEP00000031647"/>
<evidence type="ECO:0000313" key="10">
    <source>
        <dbReference type="Proteomes" id="UP000265000"/>
    </source>
</evidence>
<dbReference type="GO" id="GO:0050839">
    <property type="term" value="F:cell adhesion molecule binding"/>
    <property type="evidence" value="ECO:0007669"/>
    <property type="project" value="TreeGrafter"/>
</dbReference>
<dbReference type="GO" id="GO:0005911">
    <property type="term" value="C:cell-cell junction"/>
    <property type="evidence" value="ECO:0007669"/>
    <property type="project" value="TreeGrafter"/>
</dbReference>
<proteinExistence type="predicted"/>
<evidence type="ECO:0000259" key="8">
    <source>
        <dbReference type="PROSITE" id="PS50835"/>
    </source>
</evidence>
<dbReference type="PANTHER" id="PTHR11640">
    <property type="entry name" value="NEPHRIN"/>
    <property type="match status" value="1"/>
</dbReference>
<dbReference type="AlphaFoldDB" id="A0A3Q2QWR6"/>
<keyword evidence="7" id="KW-0732">Signal</keyword>
<keyword evidence="4" id="KW-0325">Glycoprotein</keyword>
<dbReference type="InterPro" id="IPR051275">
    <property type="entry name" value="Cell_adhesion_signaling"/>
</dbReference>
<evidence type="ECO:0000256" key="2">
    <source>
        <dbReference type="ARBA" id="ARBA00023136"/>
    </source>
</evidence>
<reference evidence="9" key="1">
    <citation type="submission" date="2025-08" db="UniProtKB">
        <authorList>
            <consortium name="Ensembl"/>
        </authorList>
    </citation>
    <scope>IDENTIFICATION</scope>
</reference>
<keyword evidence="6" id="KW-1133">Transmembrane helix</keyword>
<evidence type="ECO:0000256" key="3">
    <source>
        <dbReference type="ARBA" id="ARBA00023157"/>
    </source>
</evidence>
<dbReference type="SMART" id="SM00409">
    <property type="entry name" value="IG"/>
    <property type="match status" value="2"/>
</dbReference>
<dbReference type="InterPro" id="IPR036179">
    <property type="entry name" value="Ig-like_dom_sf"/>
</dbReference>
<sequence>MKLLFSVVLLLLLPNRTSQTSDVKIAAIPLPSTDGVIQTELQKIVSLLCTLESGAHDNKELVWLRNGAAVNLMDGNKENRSSVCISPVIYEDEGATFTCHLKSNTSHTASVTLNVTYQADLSGSEEVTVEEEASLVMQCNTRANPALTSVSWKLNGSLVDLSKGGFMVTNDGITAKLHVGKVERSLHEGLYQCATTSPMYGERSKTFQVTVTEKTIKFPLMPMIAGLVVVGATGLLAVVSRWKKITRCCKK</sequence>
<dbReference type="CDD" id="cd00096">
    <property type="entry name" value="Ig"/>
    <property type="match status" value="1"/>
</dbReference>
<accession>A0A3Q2QWR6</accession>
<feature type="domain" description="Ig-like" evidence="8">
    <location>
        <begin position="113"/>
        <end position="212"/>
    </location>
</feature>
<dbReference type="GO" id="GO:0005886">
    <property type="term" value="C:plasma membrane"/>
    <property type="evidence" value="ECO:0007669"/>
    <property type="project" value="TreeGrafter"/>
</dbReference>
<dbReference type="PROSITE" id="PS50835">
    <property type="entry name" value="IG_LIKE"/>
    <property type="match status" value="2"/>
</dbReference>
<dbReference type="InterPro" id="IPR013098">
    <property type="entry name" value="Ig_I-set"/>
</dbReference>
<evidence type="ECO:0000256" key="6">
    <source>
        <dbReference type="SAM" id="Phobius"/>
    </source>
</evidence>
<dbReference type="GeneTree" id="ENSGT00510000048311"/>
<dbReference type="GeneID" id="105919816"/>
<dbReference type="InterPro" id="IPR003599">
    <property type="entry name" value="Ig_sub"/>
</dbReference>
<dbReference type="Pfam" id="PF07679">
    <property type="entry name" value="I-set"/>
    <property type="match status" value="1"/>
</dbReference>
<keyword evidence="10" id="KW-1185">Reference proteome</keyword>
<dbReference type="SUPFAM" id="SSF48726">
    <property type="entry name" value="Immunoglobulin"/>
    <property type="match status" value="2"/>
</dbReference>
<name>A0A3Q2QWR6_FUNHE</name>
<dbReference type="CTD" id="388364"/>
<dbReference type="Ensembl" id="ENSFHET00000024381.1">
    <property type="protein sequence ID" value="ENSFHEP00000031647.1"/>
    <property type="gene ID" value="ENSFHEG00000017669.1"/>
</dbReference>
<evidence type="ECO:0000313" key="9">
    <source>
        <dbReference type="Ensembl" id="ENSFHEP00000031647.1"/>
    </source>
</evidence>
<feature type="signal peptide" evidence="7">
    <location>
        <begin position="1"/>
        <end position="19"/>
    </location>
</feature>
<feature type="domain" description="Ig-like" evidence="8">
    <location>
        <begin position="31"/>
        <end position="112"/>
    </location>
</feature>
<keyword evidence="2 6" id="KW-0472">Membrane</keyword>
<evidence type="ECO:0000256" key="1">
    <source>
        <dbReference type="ARBA" id="ARBA00004479"/>
    </source>
</evidence>
<dbReference type="OrthoDB" id="6106100at2759"/>
<feature type="chain" id="PRO_5018752120" evidence="7">
    <location>
        <begin position="20"/>
        <end position="251"/>
    </location>
</feature>
<organism evidence="9 10">
    <name type="scientific">Fundulus heteroclitus</name>
    <name type="common">Killifish</name>
    <name type="synonym">Mummichog</name>
    <dbReference type="NCBI Taxonomy" id="8078"/>
    <lineage>
        <taxon>Eukaryota</taxon>
        <taxon>Metazoa</taxon>
        <taxon>Chordata</taxon>
        <taxon>Craniata</taxon>
        <taxon>Vertebrata</taxon>
        <taxon>Euteleostomi</taxon>
        <taxon>Actinopterygii</taxon>
        <taxon>Neopterygii</taxon>
        <taxon>Teleostei</taxon>
        <taxon>Neoteleostei</taxon>
        <taxon>Acanthomorphata</taxon>
        <taxon>Ovalentaria</taxon>
        <taxon>Atherinomorphae</taxon>
        <taxon>Cyprinodontiformes</taxon>
        <taxon>Fundulidae</taxon>
        <taxon>Fundulus</taxon>
    </lineage>
</organism>